<keyword evidence="2" id="KW-1185">Reference proteome</keyword>
<accession>A0A5C3QDD5</accession>
<dbReference type="Proteomes" id="UP000305067">
    <property type="component" value="Unassembled WGS sequence"/>
</dbReference>
<evidence type="ECO:0000313" key="2">
    <source>
        <dbReference type="Proteomes" id="UP000305067"/>
    </source>
</evidence>
<evidence type="ECO:0000313" key="1">
    <source>
        <dbReference type="EMBL" id="TFK98178.1"/>
    </source>
</evidence>
<dbReference type="EMBL" id="ML178841">
    <property type="protein sequence ID" value="TFK98178.1"/>
    <property type="molecule type" value="Genomic_DNA"/>
</dbReference>
<proteinExistence type="predicted"/>
<sequence length="130" mass="14510">MLRTSKSYSSRFWSPHLSTSLSASSARSYMTPVANEGYQPPHRKSLSCRTSTIWHPSLIPFFSTSDARASIGQTQSILISSLPRLRFNSFLHLRRACPAIAILAQRYFSRSSLYSAITPKSTRLIKPATG</sequence>
<protein>
    <submittedName>
        <fullName evidence="1">Uncharacterized protein</fullName>
    </submittedName>
</protein>
<dbReference type="AlphaFoldDB" id="A0A5C3QDD5"/>
<reference evidence="1 2" key="1">
    <citation type="journal article" date="2019" name="Nat. Ecol. Evol.">
        <title>Megaphylogeny resolves global patterns of mushroom evolution.</title>
        <authorList>
            <person name="Varga T."/>
            <person name="Krizsan K."/>
            <person name="Foldi C."/>
            <person name="Dima B."/>
            <person name="Sanchez-Garcia M."/>
            <person name="Sanchez-Ramirez S."/>
            <person name="Szollosi G.J."/>
            <person name="Szarkandi J.G."/>
            <person name="Papp V."/>
            <person name="Albert L."/>
            <person name="Andreopoulos W."/>
            <person name="Angelini C."/>
            <person name="Antonin V."/>
            <person name="Barry K.W."/>
            <person name="Bougher N.L."/>
            <person name="Buchanan P."/>
            <person name="Buyck B."/>
            <person name="Bense V."/>
            <person name="Catcheside P."/>
            <person name="Chovatia M."/>
            <person name="Cooper J."/>
            <person name="Damon W."/>
            <person name="Desjardin D."/>
            <person name="Finy P."/>
            <person name="Geml J."/>
            <person name="Haridas S."/>
            <person name="Hughes K."/>
            <person name="Justo A."/>
            <person name="Karasinski D."/>
            <person name="Kautmanova I."/>
            <person name="Kiss B."/>
            <person name="Kocsube S."/>
            <person name="Kotiranta H."/>
            <person name="LaButti K.M."/>
            <person name="Lechner B.E."/>
            <person name="Liimatainen K."/>
            <person name="Lipzen A."/>
            <person name="Lukacs Z."/>
            <person name="Mihaltcheva S."/>
            <person name="Morgado L.N."/>
            <person name="Niskanen T."/>
            <person name="Noordeloos M.E."/>
            <person name="Ohm R.A."/>
            <person name="Ortiz-Santana B."/>
            <person name="Ovrebo C."/>
            <person name="Racz N."/>
            <person name="Riley R."/>
            <person name="Savchenko A."/>
            <person name="Shiryaev A."/>
            <person name="Soop K."/>
            <person name="Spirin V."/>
            <person name="Szebenyi C."/>
            <person name="Tomsovsky M."/>
            <person name="Tulloss R.E."/>
            <person name="Uehling J."/>
            <person name="Grigoriev I.V."/>
            <person name="Vagvolgyi C."/>
            <person name="Papp T."/>
            <person name="Martin F.M."/>
            <person name="Miettinen O."/>
            <person name="Hibbett D.S."/>
            <person name="Nagy L.G."/>
        </authorList>
    </citation>
    <scope>NUCLEOTIDE SEQUENCE [LARGE SCALE GENOMIC DNA]</scope>
    <source>
        <strain evidence="1 2">CBS 309.79</strain>
    </source>
</reference>
<gene>
    <name evidence="1" type="ORF">BDV98DRAFT_213376</name>
</gene>
<organism evidence="1 2">
    <name type="scientific">Pterulicium gracile</name>
    <dbReference type="NCBI Taxonomy" id="1884261"/>
    <lineage>
        <taxon>Eukaryota</taxon>
        <taxon>Fungi</taxon>
        <taxon>Dikarya</taxon>
        <taxon>Basidiomycota</taxon>
        <taxon>Agaricomycotina</taxon>
        <taxon>Agaricomycetes</taxon>
        <taxon>Agaricomycetidae</taxon>
        <taxon>Agaricales</taxon>
        <taxon>Pleurotineae</taxon>
        <taxon>Pterulaceae</taxon>
        <taxon>Pterulicium</taxon>
    </lineage>
</organism>
<name>A0A5C3QDD5_9AGAR</name>